<comment type="pathway">
    <text evidence="5 6">Amino-acid degradation; L-kynurenine degradation; L-alanine and anthranilate from L-kynurenine: step 1/1.</text>
</comment>
<sequence length="491" mass="54524">MDATAAIKQLRQGQKPEWPANASSLDFAQILDDSNEISKTFRPDFIVPTKAQLKRKTLKDDARTAAAASDANEEGIYFCGNSLGLQPKAVGEHLNAYLKTWGSIAVGGHFTHLEDSPLTPYQDIAAECAKKMSDIVGASPSEIVAMNSLTINLHLMMAAFYKPTEKKHKIMCEWRPFPSDWYAIESQIEWHGLDPKKSMLLVEPDDEYVMTTEHIIRLIDENADELALILLPGIQYYSGQLLDIPTITAHAHKRGITIGWDLAHAAGNVELKLHEWDVDFACWCTYKYMNAGAGAVAGAFVHSKHGNNEHYTGLKGWYGHDKSSRFLMDNKFVPTPGAQGFQCSNPSIVDLTCLLGTLSVFEKTSMEALRSRSLLLTAYAEHLLTQIASRNIKDGKFPFQIITPSDPRFRGAQLSVLLPEEIFEEASAALEANGVVCDKRKPGIIRVAPVPMYNTFGDVCRFMQIFEDALQSQKEGQGQMGQEEQVVEARL</sequence>
<accession>A0A9W8YD76</accession>
<feature type="binding site" evidence="5">
    <location>
        <position position="345"/>
    </location>
    <ligand>
        <name>pyridoxal 5'-phosphate</name>
        <dbReference type="ChEBI" id="CHEBI:597326"/>
    </ligand>
</feature>
<organism evidence="7 8">
    <name type="scientific">Neocucurbitaria cava</name>
    <dbReference type="NCBI Taxonomy" id="798079"/>
    <lineage>
        <taxon>Eukaryota</taxon>
        <taxon>Fungi</taxon>
        <taxon>Dikarya</taxon>
        <taxon>Ascomycota</taxon>
        <taxon>Pezizomycotina</taxon>
        <taxon>Dothideomycetes</taxon>
        <taxon>Pleosporomycetidae</taxon>
        <taxon>Pleosporales</taxon>
        <taxon>Pleosporineae</taxon>
        <taxon>Cucurbitariaceae</taxon>
        <taxon>Neocucurbitaria</taxon>
    </lineage>
</organism>
<comment type="subunit">
    <text evidence="5 6">Homodimer.</text>
</comment>
<comment type="subcellular location">
    <subcellularLocation>
        <location evidence="5 6">Cytoplasm</location>
    </subcellularLocation>
</comment>
<dbReference type="GO" id="GO:0034354">
    <property type="term" value="P:'de novo' NAD+ biosynthetic process from L-tryptophan"/>
    <property type="evidence" value="ECO:0007669"/>
    <property type="project" value="UniProtKB-UniRule"/>
</dbReference>
<dbReference type="GO" id="GO:0019805">
    <property type="term" value="P:quinolinate biosynthetic process"/>
    <property type="evidence" value="ECO:0007669"/>
    <property type="project" value="UniProtKB-UniRule"/>
</dbReference>
<feature type="binding site" evidence="5">
    <location>
        <position position="150"/>
    </location>
    <ligand>
        <name>pyridoxal 5'-phosphate</name>
        <dbReference type="ChEBI" id="CHEBI:597326"/>
    </ligand>
</feature>
<feature type="binding site" evidence="5">
    <location>
        <position position="261"/>
    </location>
    <ligand>
        <name>pyridoxal 5'-phosphate</name>
        <dbReference type="ChEBI" id="CHEBI:597326"/>
    </ligand>
</feature>
<feature type="binding site" evidence="5">
    <location>
        <position position="149"/>
    </location>
    <ligand>
        <name>pyridoxal 5'-phosphate</name>
        <dbReference type="ChEBI" id="CHEBI:597326"/>
    </ligand>
</feature>
<dbReference type="GO" id="GO:0097053">
    <property type="term" value="P:L-kynurenine catabolic process"/>
    <property type="evidence" value="ECO:0007669"/>
    <property type="project" value="UniProtKB-UniRule"/>
</dbReference>
<dbReference type="Pfam" id="PF22580">
    <property type="entry name" value="KYNU_C"/>
    <property type="match status" value="1"/>
</dbReference>
<comment type="cofactor">
    <cofactor evidence="5 6">
        <name>pyridoxal 5'-phosphate</name>
        <dbReference type="ChEBI" id="CHEBI:597326"/>
    </cofactor>
</comment>
<dbReference type="EMBL" id="JAPEUY010000003">
    <property type="protein sequence ID" value="KAJ4374757.1"/>
    <property type="molecule type" value="Genomic_DNA"/>
</dbReference>
<evidence type="ECO:0000313" key="8">
    <source>
        <dbReference type="Proteomes" id="UP001140560"/>
    </source>
</evidence>
<evidence type="ECO:0000313" key="7">
    <source>
        <dbReference type="EMBL" id="KAJ4374757.1"/>
    </source>
</evidence>
<dbReference type="NCBIfam" id="TIGR01814">
    <property type="entry name" value="kynureninase"/>
    <property type="match status" value="1"/>
</dbReference>
<dbReference type="FunFam" id="3.40.640.10:FF:000031">
    <property type="entry name" value="Kynureninase"/>
    <property type="match status" value="1"/>
</dbReference>
<dbReference type="Gene3D" id="3.40.640.10">
    <property type="entry name" value="Type I PLP-dependent aspartate aminotransferase-like (Major domain)"/>
    <property type="match status" value="1"/>
</dbReference>
<dbReference type="HAMAP" id="MF_01970">
    <property type="entry name" value="Kynureninase"/>
    <property type="match status" value="1"/>
</dbReference>
<dbReference type="GO" id="GO:0030170">
    <property type="term" value="F:pyridoxal phosphate binding"/>
    <property type="evidence" value="ECO:0007669"/>
    <property type="project" value="UniProtKB-UniRule"/>
</dbReference>
<evidence type="ECO:0000256" key="4">
    <source>
        <dbReference type="ARBA" id="ARBA00022898"/>
    </source>
</evidence>
<dbReference type="EC" id="3.7.1.3" evidence="5 6"/>
<comment type="function">
    <text evidence="5 6">Catalyzes the cleavage of L-kynurenine (L-Kyn) and L-3-hydroxykynurenine (L-3OHKyn) into anthranilic acid (AA) and 3-hydroxyanthranilic acid (3-OHAA), respectively.</text>
</comment>
<feature type="binding site" evidence="5">
    <location>
        <position position="264"/>
    </location>
    <ligand>
        <name>pyridoxal 5'-phosphate</name>
        <dbReference type="ChEBI" id="CHEBI:597326"/>
    </ligand>
</feature>
<evidence type="ECO:0000256" key="6">
    <source>
        <dbReference type="PIRNR" id="PIRNR038800"/>
    </source>
</evidence>
<keyword evidence="3 5" id="KW-0378">Hydrolase</keyword>
<feature type="binding site" evidence="5">
    <location>
        <position position="286"/>
    </location>
    <ligand>
        <name>pyridoxal 5'-phosphate</name>
        <dbReference type="ChEBI" id="CHEBI:597326"/>
    </ligand>
</feature>
<dbReference type="GO" id="GO:0043420">
    <property type="term" value="P:anthranilate metabolic process"/>
    <property type="evidence" value="ECO:0007669"/>
    <property type="project" value="UniProtKB-UniRule"/>
</dbReference>
<dbReference type="InterPro" id="IPR015424">
    <property type="entry name" value="PyrdxlP-dep_Trfase"/>
</dbReference>
<comment type="caution">
    <text evidence="7">The sequence shown here is derived from an EMBL/GenBank/DDBJ whole genome shotgun (WGS) entry which is preliminary data.</text>
</comment>
<gene>
    <name evidence="7" type="primary">BNA5_2</name>
    <name evidence="5" type="synonym">BNA5</name>
    <name evidence="7" type="ORF">N0V83_001833</name>
</gene>
<evidence type="ECO:0000256" key="2">
    <source>
        <dbReference type="ARBA" id="ARBA00022642"/>
    </source>
</evidence>
<dbReference type="InterPro" id="IPR015421">
    <property type="entry name" value="PyrdxlP-dep_Trfase_major"/>
</dbReference>
<dbReference type="PANTHER" id="PTHR14084:SF2">
    <property type="entry name" value="KYNURENINASE 2"/>
    <property type="match status" value="1"/>
</dbReference>
<comment type="catalytic activity">
    <reaction evidence="5 6">
        <text>L-kynurenine + H2O = anthranilate + L-alanine + H(+)</text>
        <dbReference type="Rhea" id="RHEA:16813"/>
        <dbReference type="ChEBI" id="CHEBI:15377"/>
        <dbReference type="ChEBI" id="CHEBI:15378"/>
        <dbReference type="ChEBI" id="CHEBI:16567"/>
        <dbReference type="ChEBI" id="CHEBI:57959"/>
        <dbReference type="ChEBI" id="CHEBI:57972"/>
        <dbReference type="EC" id="3.7.1.3"/>
    </reaction>
</comment>
<feature type="binding site" evidence="5">
    <location>
        <position position="317"/>
    </location>
    <ligand>
        <name>pyridoxal 5'-phosphate</name>
        <dbReference type="ChEBI" id="CHEBI:597326"/>
    </ligand>
</feature>
<name>A0A9W8YD76_9PLEO</name>
<proteinExistence type="inferred from homology"/>
<comment type="pathway">
    <text evidence="5 6">Cofactor biosynthesis; NAD(+) biosynthesis; quinolinate from L-kynurenine: step 2/3.</text>
</comment>
<keyword evidence="8" id="KW-1185">Reference proteome</keyword>
<dbReference type="PANTHER" id="PTHR14084">
    <property type="entry name" value="KYNURENINASE"/>
    <property type="match status" value="1"/>
</dbReference>
<protein>
    <recommendedName>
        <fullName evidence="5 6">Kynureninase</fullName>
        <ecNumber evidence="5 6">3.7.1.3</ecNumber>
    </recommendedName>
    <alternativeName>
        <fullName evidence="5">Biosynthesis of nicotinic acid protein 5</fullName>
    </alternativeName>
    <alternativeName>
        <fullName evidence="5">L-kynurenine hydrolase</fullName>
    </alternativeName>
</protein>
<dbReference type="PIRSF" id="PIRSF038800">
    <property type="entry name" value="KYNU"/>
    <property type="match status" value="1"/>
</dbReference>
<dbReference type="InterPro" id="IPR010111">
    <property type="entry name" value="Kynureninase"/>
</dbReference>
<keyword evidence="1 5" id="KW-0963">Cytoplasm</keyword>
<dbReference type="OrthoDB" id="5978656at2759"/>
<dbReference type="Proteomes" id="UP001140560">
    <property type="component" value="Unassembled WGS sequence"/>
</dbReference>
<dbReference type="AlphaFoldDB" id="A0A9W8YD76"/>
<comment type="caution">
    <text evidence="5">Lacks conserved residue(s) required for the propagation of feature annotation.</text>
</comment>
<comment type="catalytic activity">
    <reaction evidence="6">
        <text>3-hydroxy-L-kynurenine + H2O = 3-hydroxyanthranilate + L-alanine + H(+)</text>
        <dbReference type="Rhea" id="RHEA:25143"/>
        <dbReference type="ChEBI" id="CHEBI:15377"/>
        <dbReference type="ChEBI" id="CHEBI:15378"/>
        <dbReference type="ChEBI" id="CHEBI:36559"/>
        <dbReference type="ChEBI" id="CHEBI:57972"/>
        <dbReference type="ChEBI" id="CHEBI:58125"/>
        <dbReference type="EC" id="3.7.1.3"/>
    </reaction>
</comment>
<evidence type="ECO:0000256" key="1">
    <source>
        <dbReference type="ARBA" id="ARBA00022490"/>
    </source>
</evidence>
<feature type="binding site" evidence="5">
    <location>
        <begin position="177"/>
        <end position="180"/>
    </location>
    <ligand>
        <name>pyridoxal 5'-phosphate</name>
        <dbReference type="ChEBI" id="CHEBI:597326"/>
    </ligand>
</feature>
<dbReference type="GO" id="GO:0019441">
    <property type="term" value="P:L-tryptophan catabolic process to kynurenine"/>
    <property type="evidence" value="ECO:0007669"/>
    <property type="project" value="TreeGrafter"/>
</dbReference>
<evidence type="ECO:0000256" key="3">
    <source>
        <dbReference type="ARBA" id="ARBA00022801"/>
    </source>
</evidence>
<evidence type="ECO:0000256" key="5">
    <source>
        <dbReference type="HAMAP-Rule" id="MF_03017"/>
    </source>
</evidence>
<feature type="modified residue" description="N6-(pyridoxal phosphate)lysine" evidence="5">
    <location>
        <position position="287"/>
    </location>
</feature>
<comment type="similarity">
    <text evidence="5 6">Belongs to the kynureninase family.</text>
</comment>
<dbReference type="GO" id="GO:0005737">
    <property type="term" value="C:cytoplasm"/>
    <property type="evidence" value="ECO:0007669"/>
    <property type="project" value="UniProtKB-SubCell"/>
</dbReference>
<keyword evidence="4 5" id="KW-0663">Pyridoxal phosphate</keyword>
<dbReference type="Gene3D" id="3.90.1150.10">
    <property type="entry name" value="Aspartate Aminotransferase, domain 1"/>
    <property type="match status" value="1"/>
</dbReference>
<dbReference type="InterPro" id="IPR015422">
    <property type="entry name" value="PyrdxlP-dep_Trfase_small"/>
</dbReference>
<dbReference type="GO" id="GO:0030429">
    <property type="term" value="F:kynureninase activity"/>
    <property type="evidence" value="ECO:0007669"/>
    <property type="project" value="UniProtKB-UniRule"/>
</dbReference>
<reference evidence="7" key="1">
    <citation type="submission" date="2022-10" db="EMBL/GenBank/DDBJ databases">
        <title>Tapping the CABI collections for fungal endophytes: first genome assemblies for Collariella, Neodidymelliopsis, Ascochyta clinopodiicola, Didymella pomorum, Didymosphaeria variabile, Neocosmospora piperis and Neocucurbitaria cava.</title>
        <authorList>
            <person name="Hill R."/>
        </authorList>
    </citation>
    <scope>NUCLEOTIDE SEQUENCE</scope>
    <source>
        <strain evidence="7">IMI 356814</strain>
    </source>
</reference>
<dbReference type="SUPFAM" id="SSF53383">
    <property type="entry name" value="PLP-dependent transferases"/>
    <property type="match status" value="1"/>
</dbReference>
<keyword evidence="2 5" id="KW-0662">Pyridine nucleotide biosynthesis</keyword>